<dbReference type="EMBL" id="BPQB01000060">
    <property type="protein sequence ID" value="GJE96520.1"/>
    <property type="molecule type" value="Genomic_DNA"/>
</dbReference>
<dbReference type="Gene3D" id="3.40.50.720">
    <property type="entry name" value="NAD(P)-binding Rossmann-like Domain"/>
    <property type="match status" value="1"/>
</dbReference>
<dbReference type="OrthoDB" id="429813at2759"/>
<protein>
    <recommendedName>
        <fullName evidence="3">Thioester reductase (TE) domain-containing protein</fullName>
    </recommendedName>
</protein>
<evidence type="ECO:0008006" key="3">
    <source>
        <dbReference type="Google" id="ProtNLM"/>
    </source>
</evidence>
<keyword evidence="2" id="KW-1185">Reference proteome</keyword>
<proteinExistence type="predicted"/>
<dbReference type="Proteomes" id="UP000703269">
    <property type="component" value="Unassembled WGS sequence"/>
</dbReference>
<dbReference type="AlphaFoldDB" id="A0A9P3LIM7"/>
<evidence type="ECO:0000313" key="1">
    <source>
        <dbReference type="EMBL" id="GJE96520.1"/>
    </source>
</evidence>
<accession>A0A9P3LIM7</accession>
<organism evidence="1 2">
    <name type="scientific">Phanerochaete sordida</name>
    <dbReference type="NCBI Taxonomy" id="48140"/>
    <lineage>
        <taxon>Eukaryota</taxon>
        <taxon>Fungi</taxon>
        <taxon>Dikarya</taxon>
        <taxon>Basidiomycota</taxon>
        <taxon>Agaricomycotina</taxon>
        <taxon>Agaricomycetes</taxon>
        <taxon>Polyporales</taxon>
        <taxon>Phanerochaetaceae</taxon>
        <taxon>Phanerochaete</taxon>
    </lineage>
</organism>
<gene>
    <name evidence="1" type="ORF">PsYK624_127170</name>
</gene>
<comment type="caution">
    <text evidence="1">The sequence shown here is derived from an EMBL/GenBank/DDBJ whole genome shotgun (WGS) entry which is preliminary data.</text>
</comment>
<reference evidence="1 2" key="1">
    <citation type="submission" date="2021-08" db="EMBL/GenBank/DDBJ databases">
        <title>Draft Genome Sequence of Phanerochaete sordida strain YK-624.</title>
        <authorList>
            <person name="Mori T."/>
            <person name="Dohra H."/>
            <person name="Suzuki T."/>
            <person name="Kawagishi H."/>
            <person name="Hirai H."/>
        </authorList>
    </citation>
    <scope>NUCLEOTIDE SEQUENCE [LARGE SCALE GENOMIC DNA]</scope>
    <source>
        <strain evidence="1 2">YK-624</strain>
    </source>
</reference>
<evidence type="ECO:0000313" key="2">
    <source>
        <dbReference type="Proteomes" id="UP000703269"/>
    </source>
</evidence>
<sequence length="90" mass="9512">MQRVYVNLVFEPPTIAGLAAALSTLDDPSAATHARDSADALRALITKYTRDLPVARAGNDIALSDGDERVVLLTGSTGNIGSHIFAYLLD</sequence>
<name>A0A9P3LIM7_9APHY</name>